<keyword evidence="3" id="KW-1185">Reference proteome</keyword>
<dbReference type="InterPro" id="IPR045357">
    <property type="entry name" value="Aminopeptidase_N-like_N"/>
</dbReference>
<evidence type="ECO:0000259" key="2">
    <source>
        <dbReference type="Pfam" id="PF17900"/>
    </source>
</evidence>
<evidence type="ECO:0000313" key="3">
    <source>
        <dbReference type="Proteomes" id="UP000025227"/>
    </source>
</evidence>
<dbReference type="SUPFAM" id="SSF63737">
    <property type="entry name" value="Leukotriene A4 hydrolase N-terminal domain"/>
    <property type="match status" value="1"/>
</dbReference>
<dbReference type="GO" id="GO:0005737">
    <property type="term" value="C:cytoplasm"/>
    <property type="evidence" value="ECO:0007669"/>
    <property type="project" value="TreeGrafter"/>
</dbReference>
<dbReference type="GO" id="GO:0070006">
    <property type="term" value="F:metalloaminopeptidase activity"/>
    <property type="evidence" value="ECO:0007669"/>
    <property type="project" value="TreeGrafter"/>
</dbReference>
<dbReference type="InterPro" id="IPR050344">
    <property type="entry name" value="Peptidase_M1_aminopeptidases"/>
</dbReference>
<dbReference type="OMA" id="FECNLRF"/>
<name>A0A7I4Z4Z0_HAECO</name>
<evidence type="ECO:0000313" key="4">
    <source>
        <dbReference type="WBParaSite" id="HCON_00189540-00001"/>
    </source>
</evidence>
<dbReference type="WBParaSite" id="HCON_00189540-00001">
    <property type="protein sequence ID" value="HCON_00189540-00001"/>
    <property type="gene ID" value="HCON_00189540"/>
</dbReference>
<organism evidence="3 4">
    <name type="scientific">Haemonchus contortus</name>
    <name type="common">Barber pole worm</name>
    <dbReference type="NCBI Taxonomy" id="6289"/>
    <lineage>
        <taxon>Eukaryota</taxon>
        <taxon>Metazoa</taxon>
        <taxon>Ecdysozoa</taxon>
        <taxon>Nematoda</taxon>
        <taxon>Chromadorea</taxon>
        <taxon>Rhabditida</taxon>
        <taxon>Rhabditina</taxon>
        <taxon>Rhabditomorpha</taxon>
        <taxon>Strongyloidea</taxon>
        <taxon>Trichostrongylidae</taxon>
        <taxon>Haemonchus</taxon>
    </lineage>
</organism>
<keyword evidence="1" id="KW-0812">Transmembrane</keyword>
<dbReference type="OrthoDB" id="5838294at2759"/>
<dbReference type="GO" id="GO:0016020">
    <property type="term" value="C:membrane"/>
    <property type="evidence" value="ECO:0007669"/>
    <property type="project" value="TreeGrafter"/>
</dbReference>
<dbReference type="Pfam" id="PF17900">
    <property type="entry name" value="Peptidase_M1_N"/>
    <property type="match status" value="1"/>
</dbReference>
<dbReference type="GO" id="GO:0043171">
    <property type="term" value="P:peptide catabolic process"/>
    <property type="evidence" value="ECO:0007669"/>
    <property type="project" value="TreeGrafter"/>
</dbReference>
<keyword evidence="1" id="KW-0472">Membrane</keyword>
<accession>A0A7I4Z4Z0</accession>
<evidence type="ECO:0000256" key="1">
    <source>
        <dbReference type="SAM" id="Phobius"/>
    </source>
</evidence>
<sequence>MTSDDVQGTTASTRSYYSLRVLLTWLAICFTLCLLFSVIAFVSLLNKNILPEELGPQTIPYTNVPRRYDVQLQFNTEYNQSNTSFHGQVALLFSSRHESQRLFIHRGKYLRITDFNLIAVDQSNERRSIKKGTYNAASEIQTFVLSFDTAIDELYLFTMKFTGKMTVEHGPKEFTYTSNNGEQRYGVWFATLQRNSKGLRYLFPCMDSNEFPAEYNITITRKVSLRALSNFIVKRTLQSDANFMIDYFPPITVLSPYQFALVLCDFQYRRENHNGTTISVYSQYDMLQNVSFRRILQFMNPTSNIIGKNDAITIPDVQTVYRPGISLINEKEFASESKELSITSKPNIENK</sequence>
<dbReference type="GO" id="GO:0008270">
    <property type="term" value="F:zinc ion binding"/>
    <property type="evidence" value="ECO:0007669"/>
    <property type="project" value="TreeGrafter"/>
</dbReference>
<dbReference type="InterPro" id="IPR042097">
    <property type="entry name" value="Aminopeptidase_N-like_N_sf"/>
</dbReference>
<dbReference type="GO" id="GO:0042277">
    <property type="term" value="F:peptide binding"/>
    <property type="evidence" value="ECO:0007669"/>
    <property type="project" value="TreeGrafter"/>
</dbReference>
<reference evidence="4" key="1">
    <citation type="submission" date="2020-12" db="UniProtKB">
        <authorList>
            <consortium name="WormBaseParasite"/>
        </authorList>
    </citation>
    <scope>IDENTIFICATION</scope>
    <source>
        <strain evidence="4">MHco3</strain>
    </source>
</reference>
<dbReference type="AlphaFoldDB" id="A0A7I4Z4Z0"/>
<dbReference type="Proteomes" id="UP000025227">
    <property type="component" value="Unplaced"/>
</dbReference>
<dbReference type="PANTHER" id="PTHR11533:SF299">
    <property type="entry name" value="AMINOPEPTIDASE"/>
    <property type="match status" value="1"/>
</dbReference>
<dbReference type="GO" id="GO:0005615">
    <property type="term" value="C:extracellular space"/>
    <property type="evidence" value="ECO:0007669"/>
    <property type="project" value="TreeGrafter"/>
</dbReference>
<feature type="domain" description="Aminopeptidase N-like N-terminal" evidence="2">
    <location>
        <begin position="64"/>
        <end position="251"/>
    </location>
</feature>
<dbReference type="PANTHER" id="PTHR11533">
    <property type="entry name" value="PROTEASE M1 ZINC METALLOPROTEASE"/>
    <property type="match status" value="1"/>
</dbReference>
<dbReference type="Gene3D" id="2.60.40.1730">
    <property type="entry name" value="tricorn interacting facor f3 domain"/>
    <property type="match status" value="1"/>
</dbReference>
<dbReference type="GO" id="GO:0006508">
    <property type="term" value="P:proteolysis"/>
    <property type="evidence" value="ECO:0007669"/>
    <property type="project" value="TreeGrafter"/>
</dbReference>
<protein>
    <submittedName>
        <fullName evidence="4">Peptidase_M1_N domain-containing protein</fullName>
    </submittedName>
</protein>
<feature type="transmembrane region" description="Helical" evidence="1">
    <location>
        <begin position="22"/>
        <end position="45"/>
    </location>
</feature>
<proteinExistence type="predicted"/>
<keyword evidence="1" id="KW-1133">Transmembrane helix</keyword>